<keyword evidence="10" id="KW-1185">Reference proteome</keyword>
<dbReference type="InterPro" id="IPR056555">
    <property type="entry name" value="NFD4_C"/>
</dbReference>
<reference evidence="8" key="1">
    <citation type="submission" date="2018-07" db="EMBL/GenBank/DDBJ databases">
        <authorList>
            <person name="Gao Z.-S."/>
            <person name="Jia H.-M."/>
            <person name="Jia H.-J."/>
            <person name="Cai Q.-L."/>
            <person name="Wang Y."/>
            <person name="Zhao H.-B."/>
        </authorList>
    </citation>
    <scope>NUCLEOTIDE SEQUENCE</scope>
    <source>
        <tissue evidence="8">Leaves</tissue>
    </source>
</reference>
<dbReference type="Pfam" id="PF06813">
    <property type="entry name" value="Nodulin-like"/>
    <property type="match status" value="1"/>
</dbReference>
<reference evidence="8 10" key="2">
    <citation type="journal article" date="2019" name="Plant Biotechnol. J.">
        <title>The red bayberry genome and genetic basis of sex determination.</title>
        <authorList>
            <person name="Jia H.M."/>
            <person name="Jia H.J."/>
            <person name="Cai Q.L."/>
            <person name="Wang Y."/>
            <person name="Zhao H.B."/>
            <person name="Yang W.F."/>
            <person name="Wang G.Y."/>
            <person name="Li Y.H."/>
            <person name="Zhan D.L."/>
            <person name="Shen Y.T."/>
            <person name="Niu Q.F."/>
            <person name="Chang L."/>
            <person name="Qiu J."/>
            <person name="Zhao L."/>
            <person name="Xie H.B."/>
            <person name="Fu W.Y."/>
            <person name="Jin J."/>
            <person name="Li X.W."/>
            <person name="Jiao Y."/>
            <person name="Zhou C.C."/>
            <person name="Tu T."/>
            <person name="Chai C.Y."/>
            <person name="Gao J.L."/>
            <person name="Fan L.J."/>
            <person name="van de Weg E."/>
            <person name="Wang J.Y."/>
            <person name="Gao Z.S."/>
        </authorList>
    </citation>
    <scope>NUCLEOTIDE SEQUENCE [LARGE SCALE GENOMIC DNA]</scope>
    <source>
        <tissue evidence="8">Leaves</tissue>
    </source>
</reference>
<evidence type="ECO:0000256" key="3">
    <source>
        <dbReference type="ARBA" id="ARBA00022989"/>
    </source>
</evidence>
<dbReference type="InterPro" id="IPR010658">
    <property type="entry name" value="Nodulin-like"/>
</dbReference>
<feature type="domain" description="NFD4 C-terminal" evidence="7">
    <location>
        <begin position="330"/>
        <end position="544"/>
    </location>
</feature>
<dbReference type="PANTHER" id="PTHR21576">
    <property type="entry name" value="UNCHARACTERIZED NODULIN-LIKE PROTEIN"/>
    <property type="match status" value="1"/>
</dbReference>
<sequence length="569" mass="62396">MAGAKSGSSSFAKHLATGRWTSVFASFLIMAGAGGSYLFPVFSSDIKKNLGYNQSALNTLSSFKDIGSTVGILSGLIAEVTPTWFVLLTGSVTNFFGYFMIWLAVTGRIPQPPLWQMCLYIFLGANSQNFANTGALVTCVKNFPESRSIMLGLLKGYVGLSAAILNQLYLAIYGDDSSSLILFIAWLPAVISILVMYVIREKEVKISQPNEVNVFYKFLYVSAALAVFLMSMTLVQQRVTFSPTGYDLSATAACILVFLPSVVAFRQELLLWRKITTAPAEIVVENAQAGEQKQESSANEAEEPKMSFFAHICNKPKRGEDYSILQAVLSIDMLIIFIVTLVGLGSCLAALDNLGQIGEALLYEHKTVWTFASLGSIWSYAGRIFAGFASEILLKKYKFPRPLMLSAILFVECIGHLLVAFPFYGSIYLSSLIVGFTSGAQLPLVFAIISEIFGLKHFSTLFNCGVMALPIGSFLLNKELTGRLYDKEAKRQSTVINGLNQPLGQALVCKGQQCFGLSFTIMALATLFGALISLILVGRTWSFYVNEVSRGGETYEKFSDEEKEEETRY</sequence>
<evidence type="ECO:0000313" key="8">
    <source>
        <dbReference type="EMBL" id="KAB1215566.1"/>
    </source>
</evidence>
<dbReference type="Gene3D" id="1.20.1250.20">
    <property type="entry name" value="MFS general substrate transporter like domains"/>
    <property type="match status" value="1"/>
</dbReference>
<evidence type="ECO:0000313" key="10">
    <source>
        <dbReference type="Proteomes" id="UP000516437"/>
    </source>
</evidence>
<dbReference type="PANTHER" id="PTHR21576:SF29">
    <property type="entry name" value="NODULIN-LIKE DOMAIN-CONTAINING PROTEIN"/>
    <property type="match status" value="1"/>
</dbReference>
<organism evidence="8 10">
    <name type="scientific">Morella rubra</name>
    <name type="common">Chinese bayberry</name>
    <dbReference type="NCBI Taxonomy" id="262757"/>
    <lineage>
        <taxon>Eukaryota</taxon>
        <taxon>Viridiplantae</taxon>
        <taxon>Streptophyta</taxon>
        <taxon>Embryophyta</taxon>
        <taxon>Tracheophyta</taxon>
        <taxon>Spermatophyta</taxon>
        <taxon>Magnoliopsida</taxon>
        <taxon>eudicotyledons</taxon>
        <taxon>Gunneridae</taxon>
        <taxon>Pentapetalae</taxon>
        <taxon>rosids</taxon>
        <taxon>fabids</taxon>
        <taxon>Fagales</taxon>
        <taxon>Myricaceae</taxon>
        <taxon>Morella</taxon>
    </lineage>
</organism>
<dbReference type="OrthoDB" id="410267at2759"/>
<keyword evidence="2 5" id="KW-0812">Transmembrane</keyword>
<feature type="transmembrane region" description="Helical" evidence="5">
    <location>
        <begin position="427"/>
        <end position="449"/>
    </location>
</feature>
<keyword evidence="3 5" id="KW-1133">Transmembrane helix</keyword>
<accession>A0A6A1VU44</accession>
<dbReference type="SUPFAM" id="SSF103473">
    <property type="entry name" value="MFS general substrate transporter"/>
    <property type="match status" value="1"/>
</dbReference>
<dbReference type="EMBL" id="RXIC02000022">
    <property type="protein sequence ID" value="KAB1215572.1"/>
    <property type="molecule type" value="Genomic_DNA"/>
</dbReference>
<feature type="transmembrane region" description="Helical" evidence="5">
    <location>
        <begin position="458"/>
        <end position="476"/>
    </location>
</feature>
<evidence type="ECO:0000259" key="6">
    <source>
        <dbReference type="Pfam" id="PF06813"/>
    </source>
</evidence>
<feature type="domain" description="Nodulin-like" evidence="6">
    <location>
        <begin position="19"/>
        <end position="264"/>
    </location>
</feature>
<evidence type="ECO:0000259" key="7">
    <source>
        <dbReference type="Pfam" id="PF23262"/>
    </source>
</evidence>
<comment type="caution">
    <text evidence="8">The sequence shown here is derived from an EMBL/GenBank/DDBJ whole genome shotgun (WGS) entry which is preliminary data.</text>
</comment>
<reference evidence="8" key="3">
    <citation type="submission" date="2019-09" db="EMBL/GenBank/DDBJ databases">
        <authorList>
            <person name="Gao Z."/>
        </authorList>
    </citation>
    <scope>NUCLEOTIDE SEQUENCE</scope>
    <source>
        <tissue evidence="8">Leaves</tissue>
    </source>
</reference>
<evidence type="ECO:0000256" key="1">
    <source>
        <dbReference type="ARBA" id="ARBA00004141"/>
    </source>
</evidence>
<name>A0A6A1VU44_9ROSI</name>
<feature type="transmembrane region" description="Helical" evidence="5">
    <location>
        <begin position="84"/>
        <end position="105"/>
    </location>
</feature>
<feature type="transmembrane region" description="Helical" evidence="5">
    <location>
        <begin position="180"/>
        <end position="198"/>
    </location>
</feature>
<evidence type="ECO:0000313" key="9">
    <source>
        <dbReference type="EMBL" id="KAB1215572.1"/>
    </source>
</evidence>
<dbReference type="GO" id="GO:0016020">
    <property type="term" value="C:membrane"/>
    <property type="evidence" value="ECO:0007669"/>
    <property type="project" value="UniProtKB-SubCell"/>
</dbReference>
<dbReference type="Proteomes" id="UP000516437">
    <property type="component" value="Chromosome 4"/>
</dbReference>
<feature type="transmembrane region" description="Helical" evidence="5">
    <location>
        <begin position="403"/>
        <end position="421"/>
    </location>
</feature>
<evidence type="ECO:0000256" key="5">
    <source>
        <dbReference type="SAM" id="Phobius"/>
    </source>
</evidence>
<feature type="transmembrane region" description="Helical" evidence="5">
    <location>
        <begin position="20"/>
        <end position="39"/>
    </location>
</feature>
<feature type="transmembrane region" description="Helical" evidence="5">
    <location>
        <begin position="515"/>
        <end position="537"/>
    </location>
</feature>
<feature type="transmembrane region" description="Helical" evidence="5">
    <location>
        <begin position="218"/>
        <end position="236"/>
    </location>
</feature>
<dbReference type="EMBL" id="RXIC02000022">
    <property type="protein sequence ID" value="KAB1215566.1"/>
    <property type="molecule type" value="Genomic_DNA"/>
</dbReference>
<evidence type="ECO:0000256" key="4">
    <source>
        <dbReference type="ARBA" id="ARBA00023136"/>
    </source>
</evidence>
<comment type="subcellular location">
    <subcellularLocation>
        <location evidence="1">Membrane</location>
        <topology evidence="1">Multi-pass membrane protein</topology>
    </subcellularLocation>
</comment>
<dbReference type="Pfam" id="PF23262">
    <property type="entry name" value="NFD4_C"/>
    <property type="match status" value="1"/>
</dbReference>
<dbReference type="InterPro" id="IPR036259">
    <property type="entry name" value="MFS_trans_sf"/>
</dbReference>
<gene>
    <name evidence="9" type="ORF">CJ030_MR4G017900</name>
    <name evidence="8" type="ORF">CJ030_MR4G017906</name>
</gene>
<feature type="transmembrane region" description="Helical" evidence="5">
    <location>
        <begin position="324"/>
        <end position="351"/>
    </location>
</feature>
<keyword evidence="4 5" id="KW-0472">Membrane</keyword>
<evidence type="ECO:0000256" key="2">
    <source>
        <dbReference type="ARBA" id="ARBA00022692"/>
    </source>
</evidence>
<dbReference type="CDD" id="cd17354">
    <property type="entry name" value="MFS_Mch1p_like"/>
    <property type="match status" value="1"/>
</dbReference>
<protein>
    <submittedName>
        <fullName evidence="8">Putative transporter MCH1</fullName>
    </submittedName>
</protein>
<proteinExistence type="predicted"/>
<dbReference type="AlphaFoldDB" id="A0A6A1VU44"/>
<feature type="transmembrane region" description="Helical" evidence="5">
    <location>
        <begin position="248"/>
        <end position="265"/>
    </location>
</feature>
<feature type="transmembrane region" description="Helical" evidence="5">
    <location>
        <begin position="156"/>
        <end position="174"/>
    </location>
</feature>